<proteinExistence type="predicted"/>
<organism evidence="2 3">
    <name type="scientific">Rhodococcus rhodochrous</name>
    <dbReference type="NCBI Taxonomy" id="1829"/>
    <lineage>
        <taxon>Bacteria</taxon>
        <taxon>Bacillati</taxon>
        <taxon>Actinomycetota</taxon>
        <taxon>Actinomycetes</taxon>
        <taxon>Mycobacteriales</taxon>
        <taxon>Nocardiaceae</taxon>
        <taxon>Rhodococcus</taxon>
    </lineage>
</organism>
<dbReference type="EMBL" id="CP083974">
    <property type="protein sequence ID" value="UZF43184.1"/>
    <property type="molecule type" value="Genomic_DNA"/>
</dbReference>
<dbReference type="Gene3D" id="1.10.238.160">
    <property type="match status" value="1"/>
</dbReference>
<dbReference type="AlphaFoldDB" id="A0AA46WSW8"/>
<evidence type="ECO:0000313" key="2">
    <source>
        <dbReference type="EMBL" id="UZF43184.1"/>
    </source>
</evidence>
<feature type="domain" description="Helix-turn-helix" evidence="1">
    <location>
        <begin position="5"/>
        <end position="56"/>
    </location>
</feature>
<sequence>MAIELLSIKQLAEESSIPVSTLYQMRCRGDFPKSYKIGGAVRVRREDFLTWIESKRETA</sequence>
<name>A0AA46WSW8_RHORH</name>
<accession>A0AA46WSW8</accession>
<evidence type="ECO:0000313" key="3">
    <source>
        <dbReference type="Proteomes" id="UP001162740"/>
    </source>
</evidence>
<dbReference type="SUPFAM" id="SSF46955">
    <property type="entry name" value="Putative DNA-binding domain"/>
    <property type="match status" value="1"/>
</dbReference>
<dbReference type="Proteomes" id="UP001162740">
    <property type="component" value="Chromosome"/>
</dbReference>
<evidence type="ECO:0000259" key="1">
    <source>
        <dbReference type="Pfam" id="PF12728"/>
    </source>
</evidence>
<dbReference type="Pfam" id="PF12728">
    <property type="entry name" value="HTH_17"/>
    <property type="match status" value="1"/>
</dbReference>
<reference evidence="2 3" key="1">
    <citation type="journal article" date="2021" name="Front. Microbiol.">
        <title>Bacterial Transformation of Aromatic Monomers in Softwood Black Liquor.</title>
        <authorList>
            <person name="Navas L.E."/>
            <person name="Dexter G."/>
            <person name="Liu J."/>
            <person name="Levy-Booth D."/>
            <person name="Cho M."/>
            <person name="Jang S.K."/>
            <person name="Mansfield S.D."/>
            <person name="Renneckar S."/>
            <person name="Mohn W.W."/>
            <person name="Eltis L.D."/>
        </authorList>
    </citation>
    <scope>NUCLEOTIDE SEQUENCE [LARGE SCALE GENOMIC DNA]</scope>
    <source>
        <strain evidence="2 3">GD02</strain>
    </source>
</reference>
<dbReference type="InterPro" id="IPR041657">
    <property type="entry name" value="HTH_17"/>
</dbReference>
<protein>
    <submittedName>
        <fullName evidence="2">Helix-turn-helix domain-containing protein</fullName>
    </submittedName>
</protein>
<gene>
    <name evidence="2" type="ORF">KUM34_014820</name>
</gene>
<dbReference type="InterPro" id="IPR009061">
    <property type="entry name" value="DNA-bd_dom_put_sf"/>
</dbReference>